<organism evidence="2 3">
    <name type="scientific">Vespula pensylvanica</name>
    <name type="common">Western yellow jacket</name>
    <name type="synonym">Wasp</name>
    <dbReference type="NCBI Taxonomy" id="30213"/>
    <lineage>
        <taxon>Eukaryota</taxon>
        <taxon>Metazoa</taxon>
        <taxon>Ecdysozoa</taxon>
        <taxon>Arthropoda</taxon>
        <taxon>Hexapoda</taxon>
        <taxon>Insecta</taxon>
        <taxon>Pterygota</taxon>
        <taxon>Neoptera</taxon>
        <taxon>Endopterygota</taxon>
        <taxon>Hymenoptera</taxon>
        <taxon>Apocrita</taxon>
        <taxon>Aculeata</taxon>
        <taxon>Vespoidea</taxon>
        <taxon>Vespidae</taxon>
        <taxon>Vespinae</taxon>
        <taxon>Vespula</taxon>
    </lineage>
</organism>
<keyword evidence="3" id="KW-1185">Reference proteome</keyword>
<evidence type="ECO:0000313" key="2">
    <source>
        <dbReference type="EMBL" id="KAF7438247.1"/>
    </source>
</evidence>
<sequence>MGASTVFIATVAVAFTVVVVVLVVGIVAVVIIVVVVVVVVVAIENDVEIVRRIRLQEHGIMGTMEIPSLSFYLFPFPSSTYKLQKYSDQLRPIDSDSTRDRRISVSYPIITCWKFESEGGILSKLHLVTVVPKDSFRFFGKGRICNRVERDQQQEQQQQQQQRQRRRV</sequence>
<keyword evidence="1" id="KW-0812">Transmembrane</keyword>
<accession>A0A834PEH8</accession>
<name>A0A834PEH8_VESPE</name>
<dbReference type="EMBL" id="JACSDY010000001">
    <property type="protein sequence ID" value="KAF7438247.1"/>
    <property type="molecule type" value="Genomic_DNA"/>
</dbReference>
<dbReference type="Proteomes" id="UP000600918">
    <property type="component" value="Unassembled WGS sequence"/>
</dbReference>
<reference evidence="2" key="1">
    <citation type="journal article" date="2020" name="G3 (Bethesda)">
        <title>High-Quality Assemblies for Three Invasive Social Wasps from the &lt;i&gt;Vespula&lt;/i&gt; Genus.</title>
        <authorList>
            <person name="Harrop T.W.R."/>
            <person name="Guhlin J."/>
            <person name="McLaughlin G.M."/>
            <person name="Permina E."/>
            <person name="Stockwell P."/>
            <person name="Gilligan J."/>
            <person name="Le Lec M.F."/>
            <person name="Gruber M.A.M."/>
            <person name="Quinn O."/>
            <person name="Lovegrove M."/>
            <person name="Duncan E.J."/>
            <person name="Remnant E.J."/>
            <person name="Van Eeckhoven J."/>
            <person name="Graham B."/>
            <person name="Knapp R.A."/>
            <person name="Langford K.W."/>
            <person name="Kronenberg Z."/>
            <person name="Press M.O."/>
            <person name="Eacker S.M."/>
            <person name="Wilson-Rankin E.E."/>
            <person name="Purcell J."/>
            <person name="Lester P.J."/>
            <person name="Dearden P.K."/>
        </authorList>
    </citation>
    <scope>NUCLEOTIDE SEQUENCE</scope>
    <source>
        <strain evidence="2">Volc-1</strain>
    </source>
</reference>
<feature type="transmembrane region" description="Helical" evidence="1">
    <location>
        <begin position="12"/>
        <end position="43"/>
    </location>
</feature>
<keyword evidence="1" id="KW-1133">Transmembrane helix</keyword>
<dbReference type="AlphaFoldDB" id="A0A834PEH8"/>
<keyword evidence="1" id="KW-0472">Membrane</keyword>
<gene>
    <name evidence="2" type="ORF">H0235_000638</name>
</gene>
<evidence type="ECO:0000313" key="3">
    <source>
        <dbReference type="Proteomes" id="UP000600918"/>
    </source>
</evidence>
<protein>
    <submittedName>
        <fullName evidence="2">Uncharacterized protein</fullName>
    </submittedName>
</protein>
<proteinExistence type="predicted"/>
<comment type="caution">
    <text evidence="2">The sequence shown here is derived from an EMBL/GenBank/DDBJ whole genome shotgun (WGS) entry which is preliminary data.</text>
</comment>
<evidence type="ECO:0000256" key="1">
    <source>
        <dbReference type="SAM" id="Phobius"/>
    </source>
</evidence>